<evidence type="ECO:0000313" key="3">
    <source>
        <dbReference type="Proteomes" id="UP000198280"/>
    </source>
</evidence>
<keyword evidence="3" id="KW-1185">Reference proteome</keyword>
<accession>A0A239KL95</accession>
<feature type="transmembrane region" description="Helical" evidence="1">
    <location>
        <begin position="157"/>
        <end position="179"/>
    </location>
</feature>
<keyword evidence="1" id="KW-0472">Membrane</keyword>
<feature type="transmembrane region" description="Helical" evidence="1">
    <location>
        <begin position="108"/>
        <end position="132"/>
    </location>
</feature>
<gene>
    <name evidence="2" type="ORF">SAMN05216252_11643</name>
</gene>
<feature type="transmembrane region" description="Helical" evidence="1">
    <location>
        <begin position="191"/>
        <end position="214"/>
    </location>
</feature>
<organism evidence="2 3">
    <name type="scientific">Actinacidiphila glaucinigra</name>
    <dbReference type="NCBI Taxonomy" id="235986"/>
    <lineage>
        <taxon>Bacteria</taxon>
        <taxon>Bacillati</taxon>
        <taxon>Actinomycetota</taxon>
        <taxon>Actinomycetes</taxon>
        <taxon>Kitasatosporales</taxon>
        <taxon>Streptomycetaceae</taxon>
        <taxon>Actinacidiphila</taxon>
    </lineage>
</organism>
<feature type="transmembrane region" description="Helical" evidence="1">
    <location>
        <begin position="70"/>
        <end position="96"/>
    </location>
</feature>
<dbReference type="EMBL" id="FZOF01000016">
    <property type="protein sequence ID" value="SNT19126.1"/>
    <property type="molecule type" value="Genomic_DNA"/>
</dbReference>
<dbReference type="Proteomes" id="UP000198280">
    <property type="component" value="Unassembled WGS sequence"/>
</dbReference>
<dbReference type="RefSeq" id="WP_107418572.1">
    <property type="nucleotide sequence ID" value="NZ_FZOF01000016.1"/>
</dbReference>
<evidence type="ECO:0000256" key="1">
    <source>
        <dbReference type="SAM" id="Phobius"/>
    </source>
</evidence>
<feature type="transmembrane region" description="Helical" evidence="1">
    <location>
        <begin position="27"/>
        <end position="50"/>
    </location>
</feature>
<reference evidence="2 3" key="1">
    <citation type="submission" date="2017-06" db="EMBL/GenBank/DDBJ databases">
        <authorList>
            <person name="Kim H.J."/>
            <person name="Triplett B.A."/>
        </authorList>
    </citation>
    <scope>NUCLEOTIDE SEQUENCE [LARGE SCALE GENOMIC DNA]</scope>
    <source>
        <strain evidence="2 3">CGMCC 4.1858</strain>
    </source>
</reference>
<name>A0A239KL95_9ACTN</name>
<keyword evidence="1" id="KW-0812">Transmembrane</keyword>
<keyword evidence="1" id="KW-1133">Transmembrane helix</keyword>
<proteinExistence type="predicted"/>
<dbReference type="AlphaFoldDB" id="A0A239KL95"/>
<protein>
    <recommendedName>
        <fullName evidence="4">DUF4386 family protein</fullName>
    </recommendedName>
</protein>
<evidence type="ECO:0008006" key="4">
    <source>
        <dbReference type="Google" id="ProtNLM"/>
    </source>
</evidence>
<sequence length="241" mass="24609">MSDQPALLVPQTTASVPAETRSFLRPLAVAALGLVVVGNALSLLLTGFTPNGDPSHGFAFQEIAGHPDRFWALTAFGGIGQALLTTGTAFAVCLLVRTRGSVLARVGAVLSVLSGALLSAGLASIAVLYGYATDPAVLDPAAGRAFVDHANDHTWRFTALVTPGALCGIIAMALIAVALWRGRAVPRWIPVIFFIGTLAGFVISSGLAGVLVALPATATMVLISGYALRATRATAQVPPAA</sequence>
<evidence type="ECO:0000313" key="2">
    <source>
        <dbReference type="EMBL" id="SNT19126.1"/>
    </source>
</evidence>